<evidence type="ECO:0000259" key="2">
    <source>
        <dbReference type="SMART" id="SM00645"/>
    </source>
</evidence>
<dbReference type="AlphaFoldDB" id="A0A975BIF4"/>
<dbReference type="PANTHER" id="PTHR12411">
    <property type="entry name" value="CYSTEINE PROTEASE FAMILY C1-RELATED"/>
    <property type="match status" value="1"/>
</dbReference>
<reference evidence="3" key="1">
    <citation type="journal article" date="2021" name="Microb. Physiol.">
        <title>Proteogenomic Insights into the Physiology of Marine, Sulfate-Reducing, Filamentous Desulfonema limicola and Desulfonema magnum.</title>
        <authorList>
            <person name="Schnaars V."/>
            <person name="Wohlbrand L."/>
            <person name="Scheve S."/>
            <person name="Hinrichs C."/>
            <person name="Reinhardt R."/>
            <person name="Rabus R."/>
        </authorList>
    </citation>
    <scope>NUCLEOTIDE SEQUENCE</scope>
    <source>
        <strain evidence="3">4be13</strain>
    </source>
</reference>
<dbReference type="PRINTS" id="PR00705">
    <property type="entry name" value="PAPAIN"/>
</dbReference>
<dbReference type="Gene3D" id="3.90.70.10">
    <property type="entry name" value="Cysteine proteinases"/>
    <property type="match status" value="1"/>
</dbReference>
<dbReference type="InterPro" id="IPR038765">
    <property type="entry name" value="Papain-like_cys_pep_sf"/>
</dbReference>
<dbReference type="GO" id="GO:0008234">
    <property type="term" value="F:cysteine-type peptidase activity"/>
    <property type="evidence" value="ECO:0007669"/>
    <property type="project" value="InterPro"/>
</dbReference>
<protein>
    <submittedName>
        <fullName evidence="3">Peptidase, C1A family</fullName>
    </submittedName>
</protein>
<gene>
    <name evidence="3" type="ORF">dnm_017330</name>
</gene>
<organism evidence="3 4">
    <name type="scientific">Desulfonema magnum</name>
    <dbReference type="NCBI Taxonomy" id="45655"/>
    <lineage>
        <taxon>Bacteria</taxon>
        <taxon>Pseudomonadati</taxon>
        <taxon>Thermodesulfobacteriota</taxon>
        <taxon>Desulfobacteria</taxon>
        <taxon>Desulfobacterales</taxon>
        <taxon>Desulfococcaceae</taxon>
        <taxon>Desulfonema</taxon>
    </lineage>
</organism>
<proteinExistence type="inferred from homology"/>
<dbReference type="InterPro" id="IPR039417">
    <property type="entry name" value="Peptidase_C1A_papain-like"/>
</dbReference>
<evidence type="ECO:0000313" key="3">
    <source>
        <dbReference type="EMBL" id="QTA85719.1"/>
    </source>
</evidence>
<sequence length="427" mass="46612">MRIFSLLILCFPHSIGASDGDVNGSGNTDLSDVVTALQICAGMNLDASPESGEKIGLKDAIFALQVVAGLRILPGNPGGLGIPDDYEQTLISFRDSFPSMGDYESFVIQLPEIFDWRDKGVVTRAKDQRYIVTPPDDQGRCGSCWAFGAVGAFESKIMMAGGAEYDLSEQQQISCNRNNQYGCCGGYVNAALFWRYRGPVRESCSGYGDYNTGDSCGCRFAPPYIHCAEVFCDTLESCDELPYRTDRYYSVDTTDINEIKLSLSEDGPSPLGFDTYTDFQNFWNTGSPGEVYRHSDGSRSGGHIVLLIGWDDGKQAWLCKNSWGERGPNNDGTVWIAYSGHITDLRFVMANFTIKNTASVTTTTTSTTTTSSTSSSTTSTSTTIVLTTTTSIAPTTTTSFVPTTTTTIPIPDGLMWNYGNWNEKNWN</sequence>
<dbReference type="PROSITE" id="PS00139">
    <property type="entry name" value="THIOL_PROTEASE_CYS"/>
    <property type="match status" value="1"/>
</dbReference>
<dbReference type="InterPro" id="IPR000668">
    <property type="entry name" value="Peptidase_C1A_C"/>
</dbReference>
<dbReference type="InterPro" id="IPR000169">
    <property type="entry name" value="Pept_cys_AS"/>
</dbReference>
<evidence type="ECO:0000313" key="4">
    <source>
        <dbReference type="Proteomes" id="UP000663722"/>
    </source>
</evidence>
<feature type="domain" description="Peptidase C1A papain C-terminal" evidence="2">
    <location>
        <begin position="110"/>
        <end position="354"/>
    </location>
</feature>
<dbReference type="EMBL" id="CP061800">
    <property type="protein sequence ID" value="QTA85719.1"/>
    <property type="molecule type" value="Genomic_DNA"/>
</dbReference>
<dbReference type="Proteomes" id="UP000663722">
    <property type="component" value="Chromosome"/>
</dbReference>
<dbReference type="SMART" id="SM00645">
    <property type="entry name" value="Pept_C1"/>
    <property type="match status" value="1"/>
</dbReference>
<accession>A0A975BIF4</accession>
<dbReference type="GO" id="GO:0006508">
    <property type="term" value="P:proteolysis"/>
    <property type="evidence" value="ECO:0007669"/>
    <property type="project" value="InterPro"/>
</dbReference>
<comment type="similarity">
    <text evidence="1">Belongs to the peptidase C1 family.</text>
</comment>
<keyword evidence="4" id="KW-1185">Reference proteome</keyword>
<dbReference type="Pfam" id="PF00112">
    <property type="entry name" value="Peptidase_C1"/>
    <property type="match status" value="1"/>
</dbReference>
<dbReference type="InterPro" id="IPR013128">
    <property type="entry name" value="Peptidase_C1A"/>
</dbReference>
<evidence type="ECO:0000256" key="1">
    <source>
        <dbReference type="ARBA" id="ARBA00008455"/>
    </source>
</evidence>
<name>A0A975BIF4_9BACT</name>
<dbReference type="KEGG" id="dmm:dnm_017330"/>
<dbReference type="SUPFAM" id="SSF54001">
    <property type="entry name" value="Cysteine proteinases"/>
    <property type="match status" value="1"/>
</dbReference>
<dbReference type="CDD" id="cd02248">
    <property type="entry name" value="Peptidase_C1A"/>
    <property type="match status" value="1"/>
</dbReference>